<protein>
    <submittedName>
        <fullName evidence="3">Similar to Saccharomyces cerevisiae YGR057C LST7 Protein possibly involved in a post-Golgi secretory pathway</fullName>
    </submittedName>
</protein>
<feature type="region of interest" description="Disordered" evidence="1">
    <location>
        <begin position="46"/>
        <end position="76"/>
    </location>
</feature>
<dbReference type="PANTHER" id="PTHR31441:SF2">
    <property type="entry name" value="FOLLICULIN"/>
    <property type="match status" value="1"/>
</dbReference>
<dbReference type="AlphaFoldDB" id="A0A0J9XED8"/>
<comment type="caution">
    <text evidence="3">The sequence shown here is derived from an EMBL/GenBank/DDBJ whole genome shotgun (WGS) entry which is preliminary data.</text>
</comment>
<dbReference type="GO" id="GO:0005096">
    <property type="term" value="F:GTPase activator activity"/>
    <property type="evidence" value="ECO:0007669"/>
    <property type="project" value="InterPro"/>
</dbReference>
<dbReference type="GO" id="GO:1904263">
    <property type="term" value="P:positive regulation of TORC1 signaling"/>
    <property type="evidence" value="ECO:0007669"/>
    <property type="project" value="TreeGrafter"/>
</dbReference>
<evidence type="ECO:0000259" key="2">
    <source>
        <dbReference type="Pfam" id="PF11704"/>
    </source>
</evidence>
<organism evidence="3 4">
    <name type="scientific">Geotrichum candidum</name>
    <name type="common">Oospora lactis</name>
    <name type="synonym">Dipodascus geotrichum</name>
    <dbReference type="NCBI Taxonomy" id="1173061"/>
    <lineage>
        <taxon>Eukaryota</taxon>
        <taxon>Fungi</taxon>
        <taxon>Dikarya</taxon>
        <taxon>Ascomycota</taxon>
        <taxon>Saccharomycotina</taxon>
        <taxon>Dipodascomycetes</taxon>
        <taxon>Dipodascales</taxon>
        <taxon>Dipodascaceae</taxon>
        <taxon>Geotrichum</taxon>
    </lineage>
</organism>
<evidence type="ECO:0000256" key="1">
    <source>
        <dbReference type="SAM" id="MobiDB-lite"/>
    </source>
</evidence>
<dbReference type="Proteomes" id="UP000242525">
    <property type="component" value="Unassembled WGS sequence"/>
</dbReference>
<dbReference type="OrthoDB" id="5599713at2759"/>
<dbReference type="PANTHER" id="PTHR31441">
    <property type="entry name" value="FOLLICULIN FAMILY MEMBER"/>
    <property type="match status" value="1"/>
</dbReference>
<reference evidence="3" key="1">
    <citation type="submission" date="2014-03" db="EMBL/GenBank/DDBJ databases">
        <authorList>
            <person name="Casaregola S."/>
        </authorList>
    </citation>
    <scope>NUCLEOTIDE SEQUENCE [LARGE SCALE GENOMIC DNA]</scope>
    <source>
        <strain evidence="3">CLIB 918</strain>
    </source>
</reference>
<name>A0A0J9XED8_GEOCN</name>
<dbReference type="Pfam" id="PF11704">
    <property type="entry name" value="Folliculin"/>
    <property type="match status" value="1"/>
</dbReference>
<dbReference type="InterPro" id="IPR037520">
    <property type="entry name" value="Folliculin/SMCR8_longin"/>
</dbReference>
<evidence type="ECO:0000313" key="4">
    <source>
        <dbReference type="Proteomes" id="UP000242525"/>
    </source>
</evidence>
<evidence type="ECO:0000313" key="3">
    <source>
        <dbReference type="EMBL" id="CDO55680.1"/>
    </source>
</evidence>
<keyword evidence="4" id="KW-1185">Reference proteome</keyword>
<gene>
    <name evidence="3" type="ORF">BN980_GECA12s00780g</name>
</gene>
<dbReference type="EMBL" id="CCBN010000012">
    <property type="protein sequence ID" value="CDO55680.1"/>
    <property type="molecule type" value="Genomic_DNA"/>
</dbReference>
<dbReference type="InterPro" id="IPR021713">
    <property type="entry name" value="Folliculin"/>
</dbReference>
<dbReference type="GO" id="GO:0005829">
    <property type="term" value="C:cytosol"/>
    <property type="evidence" value="ECO:0007669"/>
    <property type="project" value="TreeGrafter"/>
</dbReference>
<feature type="compositionally biased region" description="Low complexity" evidence="1">
    <location>
        <begin position="51"/>
        <end position="74"/>
    </location>
</feature>
<proteinExistence type="predicted"/>
<accession>A0A0J9XED8</accession>
<dbReference type="STRING" id="1173061.A0A0J9XED8"/>
<sequence>MVKKLCLAHFCEIHGPTSIVVTQAVGSVNLNNNCVSSISTQAGGPEVVGPGASTSLNSNNSTSTTGSLANSTSSIGSNVNKGGDNYCNSCRFRVPHKDDVTRLRTIATNGTTYLSTQAPVESADAAVLKQAYLQLLSSEHTFNDSTPIMVSSSGGSSGSGSSSNGFAYMGLVFKIRDDSSRGHVRKYALIALAETDLALMRDWTFLVNQFNRIRTWMVKSPETAATGGAATAPDAAAAAGAGFTANLASDHAGTTTAAYASPPSLFLRSKRDASSSTQSQTLPELMKNAAFFQELHGKFTAILAGLDKKYNSPLNSF</sequence>
<feature type="domain" description="Folliculin/SMCR8 longin" evidence="2">
    <location>
        <begin position="112"/>
        <end position="304"/>
    </location>
</feature>